<feature type="transmembrane region" description="Helical" evidence="1">
    <location>
        <begin position="39"/>
        <end position="58"/>
    </location>
</feature>
<proteinExistence type="predicted"/>
<dbReference type="RefSeq" id="WP_032075661.1">
    <property type="nucleotide sequence ID" value="NZ_CP020953.1"/>
</dbReference>
<feature type="transmembrane region" description="Helical" evidence="1">
    <location>
        <begin position="186"/>
        <end position="209"/>
    </location>
</feature>
<evidence type="ECO:0000313" key="3">
    <source>
        <dbReference type="EMBL" id="AWI03337.1"/>
    </source>
</evidence>
<keyword evidence="1" id="KW-1133">Transmembrane helix</keyword>
<keyword evidence="1" id="KW-0472">Membrane</keyword>
<gene>
    <name evidence="3" type="ORF">B9W14_02110</name>
</gene>
<dbReference type="OrthoDB" id="1932057at2"/>
<feature type="transmembrane region" description="Helical" evidence="1">
    <location>
        <begin position="12"/>
        <end position="33"/>
    </location>
</feature>
<accession>A0A2U8DKV7</accession>
<dbReference type="Proteomes" id="UP000244910">
    <property type="component" value="Chromosome"/>
</dbReference>
<reference evidence="4" key="1">
    <citation type="submission" date="2017-04" db="EMBL/GenBank/DDBJ databases">
        <authorList>
            <person name="Song Y."/>
            <person name="Cho B.-K."/>
        </authorList>
    </citation>
    <scope>NUCLEOTIDE SEQUENCE [LARGE SCALE GENOMIC DNA]</scope>
    <source>
        <strain evidence="4">SL1</strain>
    </source>
</reference>
<dbReference type="KEGG" id="cdrk:B9W14_02110"/>
<protein>
    <recommendedName>
        <fullName evidence="2">Bacterial Pleckstrin homology domain-containing protein</fullName>
    </recommendedName>
</protein>
<name>A0A2U8DKV7_9CLOT</name>
<feature type="transmembrane region" description="Helical" evidence="1">
    <location>
        <begin position="241"/>
        <end position="260"/>
    </location>
</feature>
<organism evidence="3 4">
    <name type="scientific">Clostridium drakei</name>
    <dbReference type="NCBI Taxonomy" id="332101"/>
    <lineage>
        <taxon>Bacteria</taxon>
        <taxon>Bacillati</taxon>
        <taxon>Bacillota</taxon>
        <taxon>Clostridia</taxon>
        <taxon>Eubacteriales</taxon>
        <taxon>Clostridiaceae</taxon>
        <taxon>Clostridium</taxon>
    </lineage>
</organism>
<feature type="transmembrane region" description="Helical" evidence="1">
    <location>
        <begin position="272"/>
        <end position="292"/>
    </location>
</feature>
<sequence length="295" mass="33872">MQVYKSVKGSGVYYILGMSILGDLLLGVLVFLIDSYEVLSILKVAIIVFNIYQLYYILICSSLKYFVDDDGIQILSVLRLKNIKIPFSSIQGYQKAQGHIRGMKLSGCGKNNFAIGRAIVEKIGSTYMFITSTKNIIYLKTDDINYGLSPENFNEFEKNLNDKNVNCIGWEYKVNKNVNLYKDKKFFIPFIIVTIAVLIITLNPIILYFCNKLPAMMPLNFSSHFVAIKFGTSKQFAFKQMVYGLLNMAVLFCMYNAGYLCARYDKKSAYKFIYVPLILTFIFLIMQIRILLTFR</sequence>
<evidence type="ECO:0000259" key="2">
    <source>
        <dbReference type="Pfam" id="PF10882"/>
    </source>
</evidence>
<dbReference type="EMBL" id="CP020953">
    <property type="protein sequence ID" value="AWI03337.1"/>
    <property type="molecule type" value="Genomic_DNA"/>
</dbReference>
<keyword evidence="4" id="KW-1185">Reference proteome</keyword>
<dbReference type="InterPro" id="IPR027783">
    <property type="entry name" value="Bacterial_PH-related"/>
</dbReference>
<evidence type="ECO:0000256" key="1">
    <source>
        <dbReference type="SAM" id="Phobius"/>
    </source>
</evidence>
<feature type="domain" description="Bacterial Pleckstrin homology" evidence="2">
    <location>
        <begin position="64"/>
        <end position="163"/>
    </location>
</feature>
<dbReference type="AlphaFoldDB" id="A0A2U8DKV7"/>
<keyword evidence="1" id="KW-0812">Transmembrane</keyword>
<evidence type="ECO:0000313" key="4">
    <source>
        <dbReference type="Proteomes" id="UP000244910"/>
    </source>
</evidence>
<dbReference type="Pfam" id="PF10882">
    <property type="entry name" value="bPH_5"/>
    <property type="match status" value="1"/>
</dbReference>